<protein>
    <submittedName>
        <fullName evidence="2">Helix-hairpin-helix domain-containing protein</fullName>
    </submittedName>
</protein>
<dbReference type="EMBL" id="FOKW01000004">
    <property type="protein sequence ID" value="SFC07009.1"/>
    <property type="molecule type" value="Genomic_DNA"/>
</dbReference>
<dbReference type="InterPro" id="IPR038720">
    <property type="entry name" value="YprB_RNase_H-like_dom"/>
</dbReference>
<dbReference type="InterPro" id="IPR003583">
    <property type="entry name" value="Hlx-hairpin-Hlx_DNA-bd_motif"/>
</dbReference>
<dbReference type="Pfam" id="PF13482">
    <property type="entry name" value="RNase_H_2"/>
    <property type="match status" value="1"/>
</dbReference>
<dbReference type="OrthoDB" id="50367at2157"/>
<dbReference type="InterPro" id="IPR036397">
    <property type="entry name" value="RNaseH_sf"/>
</dbReference>
<dbReference type="Gene3D" id="3.30.420.10">
    <property type="entry name" value="Ribonuclease H-like superfamily/Ribonuclease H"/>
    <property type="match status" value="1"/>
</dbReference>
<keyword evidence="3" id="KW-1185">Reference proteome</keyword>
<dbReference type="SUPFAM" id="SSF47794">
    <property type="entry name" value="Rad51 N-terminal domain-like"/>
    <property type="match status" value="1"/>
</dbReference>
<dbReference type="SMART" id="SM00278">
    <property type="entry name" value="HhH1"/>
    <property type="match status" value="2"/>
</dbReference>
<dbReference type="Proteomes" id="UP000199161">
    <property type="component" value="Unassembled WGS sequence"/>
</dbReference>
<accession>A0A1I1G5A5</accession>
<proteinExistence type="predicted"/>
<dbReference type="InterPro" id="IPR010995">
    <property type="entry name" value="DNA_repair_Rad51/TF_NusA_a-hlx"/>
</dbReference>
<reference evidence="3" key="1">
    <citation type="submission" date="2016-10" db="EMBL/GenBank/DDBJ databases">
        <authorList>
            <person name="Varghese N."/>
            <person name="Submissions S."/>
        </authorList>
    </citation>
    <scope>NUCLEOTIDE SEQUENCE [LARGE SCALE GENOMIC DNA]</scope>
    <source>
        <strain evidence="3">DSM 13078</strain>
    </source>
</reference>
<gene>
    <name evidence="2" type="ORF">SAMN05444422_104115</name>
</gene>
<name>A0A1I1G5A5_NATHA</name>
<dbReference type="GO" id="GO:0006281">
    <property type="term" value="P:DNA repair"/>
    <property type="evidence" value="ECO:0007669"/>
    <property type="project" value="InterPro"/>
</dbReference>
<dbReference type="GO" id="GO:0003677">
    <property type="term" value="F:DNA binding"/>
    <property type="evidence" value="ECO:0007669"/>
    <property type="project" value="InterPro"/>
</dbReference>
<dbReference type="RefSeq" id="WP_089787450.1">
    <property type="nucleotide sequence ID" value="NZ_FOKW01000004.1"/>
</dbReference>
<dbReference type="GO" id="GO:0000166">
    <property type="term" value="F:nucleotide binding"/>
    <property type="evidence" value="ECO:0007669"/>
    <property type="project" value="InterPro"/>
</dbReference>
<dbReference type="Gene3D" id="1.10.150.20">
    <property type="entry name" value="5' to 3' exonuclease, C-terminal subdomain"/>
    <property type="match status" value="1"/>
</dbReference>
<evidence type="ECO:0000313" key="2">
    <source>
        <dbReference type="EMBL" id="SFC07009.1"/>
    </source>
</evidence>
<dbReference type="SUPFAM" id="SSF53098">
    <property type="entry name" value="Ribonuclease H-like"/>
    <property type="match status" value="1"/>
</dbReference>
<feature type="domain" description="Helix-hairpin-helix DNA-binding motif class 1" evidence="1">
    <location>
        <begin position="241"/>
        <end position="260"/>
    </location>
</feature>
<evidence type="ECO:0000259" key="1">
    <source>
        <dbReference type="SMART" id="SM00278"/>
    </source>
</evidence>
<dbReference type="Pfam" id="PF14520">
    <property type="entry name" value="HHH_5"/>
    <property type="match status" value="1"/>
</dbReference>
<dbReference type="AlphaFoldDB" id="A0A1I1G5A5"/>
<sequence>MTTRGGATLLAVRCETLAERGDPALSDALEYFDPDLVYVLREGFDPRIASRFRRAFDGPVVRADDPRRDGWRVETVAGIRFLFADAPEQLTDSADDPPADADYVVCDAIETRTDAVSLEVDLAGREAIAAYRARVADERAGDGGPTVLTGALEAGYDHVWTATVDGSRVRLPVRGVGPIRRAGAAELACLACGPDGSVAVSSVPADRFGLTALEGVGPETADRLRAAGYDDRDAVAEAALADLRSVRGIGTATAETIRGSARAVAEGRVVRRTDDPVPPADATPLFVDIETDGLHPTVIPLIGVYDPDRGAYVDFADRDPSRDDPGRATREFVDWLAAEYDRPALVAWNGHEFDFPHLERFVAKYAPGFREYWREHVSTYDPYDWAVRGDNAVLPGRTNRLGDVAAALDCDRGPEVAAIDGRTLGTRIRRLLEADGAGAGAGAADGPDAVGVDWERARRYCEADVRELAAVYDAIVTAETTDESHDERETTQTGLTDF</sequence>
<organism evidence="2 3">
    <name type="scientific">Natronobacterium haloterrestre</name>
    <name type="common">Halobiforma haloterrestris</name>
    <dbReference type="NCBI Taxonomy" id="148448"/>
    <lineage>
        <taxon>Archaea</taxon>
        <taxon>Methanobacteriati</taxon>
        <taxon>Methanobacteriota</taxon>
        <taxon>Stenosarchaea group</taxon>
        <taxon>Halobacteria</taxon>
        <taxon>Halobacteriales</taxon>
        <taxon>Natrialbaceae</taxon>
        <taxon>Natronobacterium</taxon>
    </lineage>
</organism>
<dbReference type="InterPro" id="IPR012337">
    <property type="entry name" value="RNaseH-like_sf"/>
</dbReference>
<evidence type="ECO:0000313" key="3">
    <source>
        <dbReference type="Proteomes" id="UP000199161"/>
    </source>
</evidence>
<feature type="domain" description="Helix-hairpin-helix DNA-binding motif class 1" evidence="1">
    <location>
        <begin position="210"/>
        <end position="227"/>
    </location>
</feature>